<evidence type="ECO:0000256" key="10">
    <source>
        <dbReference type="PIRSR" id="PIRSR601019-1"/>
    </source>
</evidence>
<comment type="subunit">
    <text evidence="1">G proteins are composed of 3 units; alpha, beta and gamma. The alpha chain contains the guanine nucleotide binding site.</text>
</comment>
<keyword evidence="13" id="KW-1185">Reference proteome</keyword>
<dbReference type="GO" id="GO:0005834">
    <property type="term" value="C:heterotrimeric G-protein complex"/>
    <property type="evidence" value="ECO:0007669"/>
    <property type="project" value="TreeGrafter"/>
</dbReference>
<dbReference type="InterPro" id="IPR001019">
    <property type="entry name" value="Gprotein_alpha_su"/>
</dbReference>
<dbReference type="AlphaFoldDB" id="A0A0B2VWF3"/>
<evidence type="ECO:0000256" key="9">
    <source>
        <dbReference type="ARBA" id="ARBA00023288"/>
    </source>
</evidence>
<dbReference type="GO" id="GO:0031683">
    <property type="term" value="F:G-protein beta/gamma-subunit complex binding"/>
    <property type="evidence" value="ECO:0007669"/>
    <property type="project" value="InterPro"/>
</dbReference>
<feature type="binding site" evidence="10">
    <location>
        <begin position="207"/>
        <end position="208"/>
    </location>
    <ligand>
        <name>GTP</name>
        <dbReference type="ChEBI" id="CHEBI:37565"/>
    </ligand>
</feature>
<dbReference type="GO" id="GO:0005737">
    <property type="term" value="C:cytoplasm"/>
    <property type="evidence" value="ECO:0007669"/>
    <property type="project" value="TreeGrafter"/>
</dbReference>
<feature type="binding site" evidence="10">
    <location>
        <begin position="98"/>
        <end position="103"/>
    </location>
    <ligand>
        <name>GTP</name>
        <dbReference type="ChEBI" id="CHEBI:37565"/>
    </ligand>
</feature>
<dbReference type="InterPro" id="IPR011025">
    <property type="entry name" value="GproteinA_insert"/>
</dbReference>
<keyword evidence="3 11" id="KW-0479">Metal-binding</keyword>
<evidence type="ECO:0000313" key="12">
    <source>
        <dbReference type="EMBL" id="KHN85734.1"/>
    </source>
</evidence>
<dbReference type="GO" id="GO:0005525">
    <property type="term" value="F:GTP binding"/>
    <property type="evidence" value="ECO:0007669"/>
    <property type="project" value="UniProtKB-KW"/>
</dbReference>
<feature type="binding site" evidence="10">
    <location>
        <position position="383"/>
    </location>
    <ligand>
        <name>GTP</name>
        <dbReference type="ChEBI" id="CHEBI:37565"/>
    </ligand>
</feature>
<gene>
    <name evidence="12" type="primary">odr-3</name>
    <name evidence="12" type="ORF">Tcan_04677</name>
</gene>
<evidence type="ECO:0000256" key="3">
    <source>
        <dbReference type="ARBA" id="ARBA00022723"/>
    </source>
</evidence>
<evidence type="ECO:0000256" key="1">
    <source>
        <dbReference type="ARBA" id="ARBA00011356"/>
    </source>
</evidence>
<dbReference type="OrthoDB" id="5817230at2759"/>
<feature type="binding site" evidence="10">
    <location>
        <begin position="257"/>
        <end position="261"/>
    </location>
    <ligand>
        <name>GTP</name>
        <dbReference type="ChEBI" id="CHEBI:37565"/>
    </ligand>
</feature>
<dbReference type="PANTHER" id="PTHR10218:SF215">
    <property type="entry name" value="GUANINE NUCLEOTIDE-BINDING PROTEIN ALPHA-17 SUBUNIT"/>
    <property type="match status" value="1"/>
</dbReference>
<sequence length="411" mass="46794">MGSCQSQEAQEQMARNKAIEKQLNQDKRAGSSIVKLLLLDSLGRLSKDIEKGLLPDRPAVKTTSDGLRCRSRLIRGARDYVRSHKAASHATAYASAGECGKSTVLKQMQILHSNGFTEDEINERKAVVYNNTVTSIVAILRAMDNVLHIPLEDPEKEAEKALVYRVVEVGDESEPFTDEVANAIVSLWNDKGVRKAYDMRSEYQLNDSAKYFLDSVMRIHEPGYRPTEQDILYSRVATTGVVEVKFKIKELDFRVFDVGGQRSERRKWIHCFDNVESIIFITAISEYDQVLFEDETTNRMIESMQLFSSICNSTWFLSTAMILFLNKKDLFMEKIQKVNITTAFPDYEGGQNYEEAVNYIKLKFSELNLNPDKKTIYMHETCATDTNQVQLVITSVIDTIIQKNLQKAGMM</sequence>
<keyword evidence="9" id="KW-0449">Lipoprotein</keyword>
<protein>
    <submittedName>
        <fullName evidence="12">Guanine nucleotide-binding proteinalpha-17 subunit</fullName>
    </submittedName>
</protein>
<evidence type="ECO:0000256" key="5">
    <source>
        <dbReference type="ARBA" id="ARBA00022842"/>
    </source>
</evidence>
<dbReference type="SMART" id="SM00275">
    <property type="entry name" value="G_alpha"/>
    <property type="match status" value="1"/>
</dbReference>
<dbReference type="GO" id="GO:0046872">
    <property type="term" value="F:metal ion binding"/>
    <property type="evidence" value="ECO:0007669"/>
    <property type="project" value="UniProtKB-KW"/>
</dbReference>
<dbReference type="PRINTS" id="PR00441">
    <property type="entry name" value="GPROTEINAI"/>
</dbReference>
<keyword evidence="6 10" id="KW-0342">GTP-binding</keyword>
<evidence type="ECO:0000256" key="7">
    <source>
        <dbReference type="ARBA" id="ARBA00023139"/>
    </source>
</evidence>
<dbReference type="FunFam" id="3.40.50.300:FF:000041">
    <property type="entry name" value="Guanine nucleotide-binding protein G(I) subunit alpha"/>
    <property type="match status" value="1"/>
</dbReference>
<feature type="binding site" evidence="10">
    <location>
        <begin position="232"/>
        <end position="238"/>
    </location>
    <ligand>
        <name>GTP</name>
        <dbReference type="ChEBI" id="CHEBI:37565"/>
    </ligand>
</feature>
<dbReference type="EMBL" id="JPKZ01000733">
    <property type="protein sequence ID" value="KHN85734.1"/>
    <property type="molecule type" value="Genomic_DNA"/>
</dbReference>
<dbReference type="GO" id="GO:0043025">
    <property type="term" value="C:neuronal cell body"/>
    <property type="evidence" value="ECO:0007669"/>
    <property type="project" value="UniProtKB-ARBA"/>
</dbReference>
<keyword evidence="7" id="KW-0564">Palmitate</keyword>
<dbReference type="GO" id="GO:0007188">
    <property type="term" value="P:adenylate cyclase-modulating G protein-coupled receptor signaling pathway"/>
    <property type="evidence" value="ECO:0007669"/>
    <property type="project" value="InterPro"/>
</dbReference>
<evidence type="ECO:0000313" key="13">
    <source>
        <dbReference type="Proteomes" id="UP000031036"/>
    </source>
</evidence>
<feature type="binding site" evidence="11">
    <location>
        <position position="238"/>
    </location>
    <ligand>
        <name>Mg(2+)</name>
        <dbReference type="ChEBI" id="CHEBI:18420"/>
    </ligand>
</feature>
<dbReference type="PRINTS" id="PR00318">
    <property type="entry name" value="GPROTEINA"/>
</dbReference>
<keyword evidence="8" id="KW-0807">Transducer</keyword>
<keyword evidence="4 10" id="KW-0547">Nucleotide-binding</keyword>
<dbReference type="FunFam" id="1.10.400.10:FF:000011">
    <property type="entry name" value="Guanine nucleotide-binding protein alpha-1 subunit"/>
    <property type="match status" value="1"/>
</dbReference>
<dbReference type="OMA" id="HEPGYRP"/>
<dbReference type="GO" id="GO:0006950">
    <property type="term" value="P:response to stress"/>
    <property type="evidence" value="ECO:0007669"/>
    <property type="project" value="UniProtKB-ARBA"/>
</dbReference>
<dbReference type="PROSITE" id="PS51882">
    <property type="entry name" value="G_ALPHA"/>
    <property type="match status" value="1"/>
</dbReference>
<accession>A0A0B2VWF3</accession>
<evidence type="ECO:0000256" key="11">
    <source>
        <dbReference type="PIRSR" id="PIRSR601019-2"/>
    </source>
</evidence>
<dbReference type="Pfam" id="PF00503">
    <property type="entry name" value="G-alpha"/>
    <property type="match status" value="1"/>
</dbReference>
<keyword evidence="5 11" id="KW-0460">Magnesium</keyword>
<feature type="binding site" evidence="10">
    <location>
        <begin position="326"/>
        <end position="329"/>
    </location>
    <ligand>
        <name>GTP</name>
        <dbReference type="ChEBI" id="CHEBI:37565"/>
    </ligand>
</feature>
<evidence type="ECO:0000256" key="8">
    <source>
        <dbReference type="ARBA" id="ARBA00023224"/>
    </source>
</evidence>
<reference evidence="12 13" key="1">
    <citation type="submission" date="2014-11" db="EMBL/GenBank/DDBJ databases">
        <title>Genetic blueprint of the zoonotic pathogen Toxocara canis.</title>
        <authorList>
            <person name="Zhu X.-Q."/>
            <person name="Korhonen P.K."/>
            <person name="Cai H."/>
            <person name="Young N.D."/>
            <person name="Nejsum P."/>
            <person name="von Samson-Himmelstjerna G."/>
            <person name="Boag P.R."/>
            <person name="Tan P."/>
            <person name="Li Q."/>
            <person name="Min J."/>
            <person name="Yang Y."/>
            <person name="Wang X."/>
            <person name="Fang X."/>
            <person name="Hall R.S."/>
            <person name="Hofmann A."/>
            <person name="Sternberg P.W."/>
            <person name="Jex A.R."/>
            <person name="Gasser R.B."/>
        </authorList>
    </citation>
    <scope>NUCLEOTIDE SEQUENCE [LARGE SCALE GENOMIC DNA]</scope>
    <source>
        <strain evidence="12">PN_DK_2014</strain>
    </source>
</reference>
<evidence type="ECO:0000256" key="4">
    <source>
        <dbReference type="ARBA" id="ARBA00022741"/>
    </source>
</evidence>
<evidence type="ECO:0000256" key="2">
    <source>
        <dbReference type="ARBA" id="ARBA00022707"/>
    </source>
</evidence>
<dbReference type="Gene3D" id="1.10.400.10">
    <property type="entry name" value="GI Alpha 1, domain 2-like"/>
    <property type="match status" value="1"/>
</dbReference>
<dbReference type="InterPro" id="IPR001408">
    <property type="entry name" value="Gprotein_alpha_I"/>
</dbReference>
<name>A0A0B2VWF3_TOXCA</name>
<proteinExistence type="predicted"/>
<comment type="caution">
    <text evidence="12">The sequence shown here is derived from an EMBL/GenBank/DDBJ whole genome shotgun (WGS) entry which is preliminary data.</text>
</comment>
<dbReference type="InterPro" id="IPR027417">
    <property type="entry name" value="P-loop_NTPase"/>
</dbReference>
<keyword evidence="2" id="KW-0519">Myristate</keyword>
<dbReference type="Proteomes" id="UP000031036">
    <property type="component" value="Unassembled WGS sequence"/>
</dbReference>
<dbReference type="GO" id="GO:0097730">
    <property type="term" value="C:non-motile cilium"/>
    <property type="evidence" value="ECO:0007669"/>
    <property type="project" value="UniProtKB-ARBA"/>
</dbReference>
<dbReference type="SUPFAM" id="SSF47895">
    <property type="entry name" value="Transducin (alpha subunit), insertion domain"/>
    <property type="match status" value="1"/>
</dbReference>
<evidence type="ECO:0000256" key="6">
    <source>
        <dbReference type="ARBA" id="ARBA00023134"/>
    </source>
</evidence>
<dbReference type="PANTHER" id="PTHR10218">
    <property type="entry name" value="GTP-BINDING PROTEIN ALPHA SUBUNIT"/>
    <property type="match status" value="1"/>
</dbReference>
<dbReference type="STRING" id="6265.A0A0B2VWF3"/>
<dbReference type="GO" id="GO:0003924">
    <property type="term" value="F:GTPase activity"/>
    <property type="evidence" value="ECO:0007669"/>
    <property type="project" value="InterPro"/>
</dbReference>
<dbReference type="SUPFAM" id="SSF52540">
    <property type="entry name" value="P-loop containing nucleoside triphosphate hydrolases"/>
    <property type="match status" value="1"/>
</dbReference>
<feature type="binding site" evidence="11">
    <location>
        <position position="102"/>
    </location>
    <ligand>
        <name>Mg(2+)</name>
        <dbReference type="ChEBI" id="CHEBI:18420"/>
    </ligand>
</feature>
<dbReference type="CDD" id="cd00066">
    <property type="entry name" value="G-alpha"/>
    <property type="match status" value="1"/>
</dbReference>
<dbReference type="GO" id="GO:0001664">
    <property type="term" value="F:G protein-coupled receptor binding"/>
    <property type="evidence" value="ECO:0007669"/>
    <property type="project" value="TreeGrafter"/>
</dbReference>
<dbReference type="Gene3D" id="3.40.50.300">
    <property type="entry name" value="P-loop containing nucleotide triphosphate hydrolases"/>
    <property type="match status" value="1"/>
</dbReference>
<organism evidence="12 13">
    <name type="scientific">Toxocara canis</name>
    <name type="common">Canine roundworm</name>
    <dbReference type="NCBI Taxonomy" id="6265"/>
    <lineage>
        <taxon>Eukaryota</taxon>
        <taxon>Metazoa</taxon>
        <taxon>Ecdysozoa</taxon>
        <taxon>Nematoda</taxon>
        <taxon>Chromadorea</taxon>
        <taxon>Rhabditida</taxon>
        <taxon>Spirurina</taxon>
        <taxon>Ascaridomorpha</taxon>
        <taxon>Ascaridoidea</taxon>
        <taxon>Toxocaridae</taxon>
        <taxon>Toxocara</taxon>
    </lineage>
</organism>